<gene>
    <name evidence="1" type="ORF">GCM10023092_11480</name>
</gene>
<keyword evidence="2" id="KW-1185">Reference proteome</keyword>
<organism evidence="1 2">
    <name type="scientific">Rurimicrobium arvi</name>
    <dbReference type="NCBI Taxonomy" id="2049916"/>
    <lineage>
        <taxon>Bacteria</taxon>
        <taxon>Pseudomonadati</taxon>
        <taxon>Bacteroidota</taxon>
        <taxon>Chitinophagia</taxon>
        <taxon>Chitinophagales</taxon>
        <taxon>Chitinophagaceae</taxon>
        <taxon>Rurimicrobium</taxon>
    </lineage>
</organism>
<accession>A0ABP8MNR5</accession>
<evidence type="ECO:0008006" key="3">
    <source>
        <dbReference type="Google" id="ProtNLM"/>
    </source>
</evidence>
<dbReference type="EMBL" id="BAABEZ010000014">
    <property type="protein sequence ID" value="GAA4452442.1"/>
    <property type="molecule type" value="Genomic_DNA"/>
</dbReference>
<dbReference type="RefSeq" id="WP_344823786.1">
    <property type="nucleotide sequence ID" value="NZ_BAABEZ010000014.1"/>
</dbReference>
<proteinExistence type="predicted"/>
<dbReference type="Proteomes" id="UP001501410">
    <property type="component" value="Unassembled WGS sequence"/>
</dbReference>
<reference evidence="2" key="1">
    <citation type="journal article" date="2019" name="Int. J. Syst. Evol. Microbiol.">
        <title>The Global Catalogue of Microorganisms (GCM) 10K type strain sequencing project: providing services to taxonomists for standard genome sequencing and annotation.</title>
        <authorList>
            <consortium name="The Broad Institute Genomics Platform"/>
            <consortium name="The Broad Institute Genome Sequencing Center for Infectious Disease"/>
            <person name="Wu L."/>
            <person name="Ma J."/>
        </authorList>
    </citation>
    <scope>NUCLEOTIDE SEQUENCE [LARGE SCALE GENOMIC DNA]</scope>
    <source>
        <strain evidence="2">JCM 31921</strain>
    </source>
</reference>
<name>A0ABP8MNR5_9BACT</name>
<evidence type="ECO:0000313" key="1">
    <source>
        <dbReference type="EMBL" id="GAA4452442.1"/>
    </source>
</evidence>
<protein>
    <recommendedName>
        <fullName evidence="3">Lipoprotein</fullName>
    </recommendedName>
</protein>
<dbReference type="PROSITE" id="PS51257">
    <property type="entry name" value="PROKAR_LIPOPROTEIN"/>
    <property type="match status" value="1"/>
</dbReference>
<sequence>MKKNVFLLAFTAIALCSCKKESLRKMTVIRDCTGTYLRADGKDYHVCNDGLLSGYKDGVAVMANIRPVSECAEQNDRIVCMMLHQNEGWVQVTKVK</sequence>
<comment type="caution">
    <text evidence="1">The sequence shown here is derived from an EMBL/GenBank/DDBJ whole genome shotgun (WGS) entry which is preliminary data.</text>
</comment>
<evidence type="ECO:0000313" key="2">
    <source>
        <dbReference type="Proteomes" id="UP001501410"/>
    </source>
</evidence>